<gene>
    <name evidence="2" type="ORF">LL253_13075</name>
</gene>
<evidence type="ECO:0000313" key="2">
    <source>
        <dbReference type="EMBL" id="MCC4233619.1"/>
    </source>
</evidence>
<dbReference type="Proteomes" id="UP001198830">
    <property type="component" value="Unassembled WGS sequence"/>
</dbReference>
<protein>
    <submittedName>
        <fullName evidence="2">PilZ domain-containing protein</fullName>
    </submittedName>
</protein>
<feature type="domain" description="PilZ" evidence="1">
    <location>
        <begin position="11"/>
        <end position="90"/>
    </location>
</feature>
<evidence type="ECO:0000313" key="3">
    <source>
        <dbReference type="Proteomes" id="UP001198830"/>
    </source>
</evidence>
<comment type="caution">
    <text evidence="2">The sequence shown here is derived from an EMBL/GenBank/DDBJ whole genome shotgun (WGS) entry which is preliminary data.</text>
</comment>
<name>A0ABS8H507_9SPHN</name>
<dbReference type="EMBL" id="JAJGNP010000010">
    <property type="protein sequence ID" value="MCC4233619.1"/>
    <property type="molecule type" value="Genomic_DNA"/>
</dbReference>
<reference evidence="2 3" key="1">
    <citation type="submission" date="2021-10" db="EMBL/GenBank/DDBJ databases">
        <title>The diversity and Nitrogen Metabolism of Culturable Nitrate-Utilizing Bacteria Within the Oxygen Minimum Zone of the Changjiang (Yangtze River)Estuary.</title>
        <authorList>
            <person name="Zhang D."/>
            <person name="Zheng J."/>
            <person name="Liu S."/>
            <person name="He W."/>
        </authorList>
    </citation>
    <scope>NUCLEOTIDE SEQUENCE [LARGE SCALE GENOMIC DNA]</scope>
    <source>
        <strain evidence="2 3">FXH275-2</strain>
    </source>
</reference>
<dbReference type="RefSeq" id="WP_009822803.1">
    <property type="nucleotide sequence ID" value="NZ_JAJGNP010000010.1"/>
</dbReference>
<dbReference type="InterPro" id="IPR009875">
    <property type="entry name" value="PilZ_domain"/>
</dbReference>
<keyword evidence="3" id="KW-1185">Reference proteome</keyword>
<evidence type="ECO:0000259" key="1">
    <source>
        <dbReference type="Pfam" id="PF07238"/>
    </source>
</evidence>
<dbReference type="SUPFAM" id="SSF141371">
    <property type="entry name" value="PilZ domain-like"/>
    <property type="match status" value="1"/>
</dbReference>
<dbReference type="Gene3D" id="2.40.10.220">
    <property type="entry name" value="predicted glycosyltransferase like domains"/>
    <property type="match status" value="1"/>
</dbReference>
<accession>A0ABS8H507</accession>
<proteinExistence type="predicted"/>
<organism evidence="2 3">
    <name type="scientific">Sphingobium soli</name>
    <dbReference type="NCBI Taxonomy" id="1591116"/>
    <lineage>
        <taxon>Bacteria</taxon>
        <taxon>Pseudomonadati</taxon>
        <taxon>Pseudomonadota</taxon>
        <taxon>Alphaproteobacteria</taxon>
        <taxon>Sphingomonadales</taxon>
        <taxon>Sphingomonadaceae</taxon>
        <taxon>Sphingobium</taxon>
    </lineage>
</organism>
<dbReference type="Pfam" id="PF07238">
    <property type="entry name" value="PilZ"/>
    <property type="match status" value="1"/>
</dbReference>
<sequence length="120" mass="13635">MTITELAARFDRRRHARFVTAFEADLLEGEDCRKVIVGDVSAGGCLLEHRDGFRIGTTVRLRAKDIDMEARIMWSRGDLCGMRFAQSVDPWQVIRANVDGAARIEDMMNQAARLRPEPTR</sequence>